<evidence type="ECO:0000313" key="1">
    <source>
        <dbReference type="EMBL" id="GAA0753252.1"/>
    </source>
</evidence>
<dbReference type="EMBL" id="BAAAGG010000005">
    <property type="protein sequence ID" value="GAA0753252.1"/>
    <property type="molecule type" value="Genomic_DNA"/>
</dbReference>
<proteinExistence type="predicted"/>
<evidence type="ECO:0008006" key="3">
    <source>
        <dbReference type="Google" id="ProtNLM"/>
    </source>
</evidence>
<dbReference type="Gene3D" id="1.20.1440.60">
    <property type="entry name" value="23S rRNA-intervening sequence"/>
    <property type="match status" value="1"/>
</dbReference>
<keyword evidence="2" id="KW-1185">Reference proteome</keyword>
<dbReference type="Proteomes" id="UP001500185">
    <property type="component" value="Unassembled WGS sequence"/>
</dbReference>
<organism evidence="1 2">
    <name type="scientific">Psychroflexus lacisalsi</name>
    <dbReference type="NCBI Taxonomy" id="503928"/>
    <lineage>
        <taxon>Bacteria</taxon>
        <taxon>Pseudomonadati</taxon>
        <taxon>Bacteroidota</taxon>
        <taxon>Flavobacteriia</taxon>
        <taxon>Flavobacteriales</taxon>
        <taxon>Flavobacteriaceae</taxon>
        <taxon>Psychroflexus</taxon>
    </lineage>
</organism>
<sequence>MGTVIEEADETQFWLEMIEELDLIKDLNEKKELKFLHKEANELTSIFVASSKTIKKRLNNL</sequence>
<evidence type="ECO:0000313" key="2">
    <source>
        <dbReference type="Proteomes" id="UP001500185"/>
    </source>
</evidence>
<gene>
    <name evidence="1" type="ORF">GCM10009433_05170</name>
</gene>
<dbReference type="InterPro" id="IPR036583">
    <property type="entry name" value="23S_rRNA_IVS_sf"/>
</dbReference>
<comment type="caution">
    <text evidence="1">The sequence shown here is derived from an EMBL/GenBank/DDBJ whole genome shotgun (WGS) entry which is preliminary data.</text>
</comment>
<reference evidence="1 2" key="1">
    <citation type="journal article" date="2019" name="Int. J. Syst. Evol. Microbiol.">
        <title>The Global Catalogue of Microorganisms (GCM) 10K type strain sequencing project: providing services to taxonomists for standard genome sequencing and annotation.</title>
        <authorList>
            <consortium name="The Broad Institute Genomics Platform"/>
            <consortium name="The Broad Institute Genome Sequencing Center for Infectious Disease"/>
            <person name="Wu L."/>
            <person name="Ma J."/>
        </authorList>
    </citation>
    <scope>NUCLEOTIDE SEQUENCE [LARGE SCALE GENOMIC DNA]</scope>
    <source>
        <strain evidence="1 2">JCM 16231</strain>
    </source>
</reference>
<name>A0ABN1K2R5_9FLAO</name>
<protein>
    <recommendedName>
        <fullName evidence="3">Four helix bundle protein</fullName>
    </recommendedName>
</protein>
<accession>A0ABN1K2R5</accession>